<reference evidence="9 10" key="1">
    <citation type="journal article" date="2011" name="Proc. Natl. Acad. Sci. U.S.A.">
        <title>Evolutionary erosion of yeast sex chromosomes by mating-type switching accidents.</title>
        <authorList>
            <person name="Gordon J.L."/>
            <person name="Armisen D."/>
            <person name="Proux-Wera E."/>
            <person name="Oheigeartaigh S.S."/>
            <person name="Byrne K.P."/>
            <person name="Wolfe K.H."/>
        </authorList>
    </citation>
    <scope>NUCLEOTIDE SEQUENCE [LARGE SCALE GENOMIC DNA]</scope>
    <source>
        <strain evidence="10">ATCC 34711 / CBS 6284 / DSM 70876 / NBRC 10599 / NRRL Y-10934 / UCD 77-7</strain>
    </source>
</reference>
<dbReference type="AlphaFoldDB" id="I2H778"/>
<dbReference type="HOGENOM" id="CLU_079191_0_0_1"/>
<dbReference type="GO" id="GO:1902983">
    <property type="term" value="P:DNA strand elongation involved in mitotic DNA replication"/>
    <property type="evidence" value="ECO:0007669"/>
    <property type="project" value="EnsemblFungi"/>
</dbReference>
<dbReference type="Pfam" id="PF24997">
    <property type="entry name" value="PSF1_C"/>
    <property type="match status" value="1"/>
</dbReference>
<keyword evidence="10" id="KW-1185">Reference proteome</keyword>
<dbReference type="Proteomes" id="UP000002866">
    <property type="component" value="Chromosome 7"/>
</dbReference>
<keyword evidence="5 6" id="KW-0539">Nucleus</keyword>
<evidence type="ECO:0000313" key="10">
    <source>
        <dbReference type="Proteomes" id="UP000002866"/>
    </source>
</evidence>
<dbReference type="InterPro" id="IPR021151">
    <property type="entry name" value="GINS_A"/>
</dbReference>
<dbReference type="KEGG" id="tbl:TBLA_0G02930"/>
<comment type="subunit">
    <text evidence="6">Component of the GINS complex.</text>
</comment>
<evidence type="ECO:0000256" key="6">
    <source>
        <dbReference type="RuleBase" id="RU368085"/>
    </source>
</evidence>
<dbReference type="eggNOG" id="KOG3303">
    <property type="taxonomic scope" value="Eukaryota"/>
</dbReference>
<dbReference type="SUPFAM" id="SSF158573">
    <property type="entry name" value="GINS helical bundle-like"/>
    <property type="match status" value="1"/>
</dbReference>
<dbReference type="OMA" id="MFCEKAT"/>
<evidence type="ECO:0000256" key="4">
    <source>
        <dbReference type="ARBA" id="ARBA00022705"/>
    </source>
</evidence>
<dbReference type="GeneID" id="14497362"/>
<dbReference type="RefSeq" id="XP_004181749.1">
    <property type="nucleotide sequence ID" value="XM_004181701.1"/>
</dbReference>
<dbReference type="InterPro" id="IPR056783">
    <property type="entry name" value="PSF1_C"/>
</dbReference>
<evidence type="ECO:0000259" key="7">
    <source>
        <dbReference type="Pfam" id="PF05916"/>
    </source>
</evidence>
<dbReference type="InParanoid" id="I2H778"/>
<keyword evidence="4 6" id="KW-0235">DNA replication</keyword>
<dbReference type="GO" id="GO:0043596">
    <property type="term" value="C:nuclear replication fork"/>
    <property type="evidence" value="ECO:0007669"/>
    <property type="project" value="EnsemblFungi"/>
</dbReference>
<evidence type="ECO:0000256" key="5">
    <source>
        <dbReference type="ARBA" id="ARBA00023242"/>
    </source>
</evidence>
<gene>
    <name evidence="9" type="primary">TBLA0G02930</name>
    <name evidence="9" type="ORF">TBLA_0G02930</name>
</gene>
<feature type="domain" description="DNA replication complex GINS protein PSF1 C-terminal" evidence="8">
    <location>
        <begin position="163"/>
        <end position="210"/>
    </location>
</feature>
<accession>I2H778</accession>
<sequence length="211" mass="24091">MYGDLANKLILEAKRTQHLNNRNKKCAKLPTYQDDIIKNILKEVNQLKRNAEYLKEQQQLGNIESDAAKCQYFVSLLCMERNKRCLMAYQKLRSDMLDSQVWSSDGTDAITTSGSGSTAGQDITDLSTHEQEYLREYAQLVTEMKSGELTDIDLTGSMVPPSDVFIDVRVLKDAGEIQTEYGVFNLLKDSQFFVRQSDVERLIQQGYLQKI</sequence>
<evidence type="ECO:0000256" key="3">
    <source>
        <dbReference type="ARBA" id="ARBA00015143"/>
    </source>
</evidence>
<dbReference type="EMBL" id="HE806322">
    <property type="protein sequence ID" value="CCH62230.1"/>
    <property type="molecule type" value="Genomic_DNA"/>
</dbReference>
<dbReference type="GO" id="GO:0000727">
    <property type="term" value="P:double-strand break repair via break-induced replication"/>
    <property type="evidence" value="ECO:0007669"/>
    <property type="project" value="EnsemblFungi"/>
</dbReference>
<dbReference type="PANTHER" id="PTHR12914:SF2">
    <property type="entry name" value="DNA REPLICATION COMPLEX GINS PROTEIN PSF1"/>
    <property type="match status" value="1"/>
</dbReference>
<dbReference type="FunCoup" id="I2H778">
    <property type="interactions" value="474"/>
</dbReference>
<dbReference type="STRING" id="1071380.I2H778"/>
<feature type="domain" description="GINS subunit" evidence="7">
    <location>
        <begin position="51"/>
        <end position="146"/>
    </location>
</feature>
<evidence type="ECO:0000313" key="9">
    <source>
        <dbReference type="EMBL" id="CCH62230.1"/>
    </source>
</evidence>
<dbReference type="Gene3D" id="1.20.58.1030">
    <property type="match status" value="1"/>
</dbReference>
<dbReference type="GO" id="GO:0000811">
    <property type="term" value="C:GINS complex"/>
    <property type="evidence" value="ECO:0007669"/>
    <property type="project" value="UniProtKB-UniRule"/>
</dbReference>
<dbReference type="GO" id="GO:0071162">
    <property type="term" value="C:CMG complex"/>
    <property type="evidence" value="ECO:0007669"/>
    <property type="project" value="EnsemblFungi"/>
</dbReference>
<protein>
    <recommendedName>
        <fullName evidence="3 6">DNA replication complex GINS protein PSF1</fullName>
    </recommendedName>
</protein>
<dbReference type="CDD" id="cd11710">
    <property type="entry name" value="GINS_A_psf1"/>
    <property type="match status" value="1"/>
</dbReference>
<evidence type="ECO:0000256" key="2">
    <source>
        <dbReference type="ARBA" id="ARBA00006677"/>
    </source>
</evidence>
<comment type="function">
    <text evidence="6">Required for correct functioning of the GINS complex, a complex that plays an essential role in the initiation of DNA replication, and progression of DNA replication forks. GINS complex seems to bind preferentially to single-stranded DNA.</text>
</comment>
<dbReference type="InterPro" id="IPR005339">
    <property type="entry name" value="GINS_Psf1"/>
</dbReference>
<dbReference type="InterPro" id="IPR036224">
    <property type="entry name" value="GINS_bundle-like_dom_sf"/>
</dbReference>
<comment type="similarity">
    <text evidence="2 6">Belongs to the GINS1/PSF1 family.</text>
</comment>
<dbReference type="PANTHER" id="PTHR12914">
    <property type="entry name" value="PARTNER OF SLD5"/>
    <property type="match status" value="1"/>
</dbReference>
<dbReference type="FunFam" id="1.20.58.1030:FF:000003">
    <property type="entry name" value="DNA replication complex GINS protein PSF1"/>
    <property type="match status" value="1"/>
</dbReference>
<dbReference type="CDD" id="cd21696">
    <property type="entry name" value="GINS_B_Psf1"/>
    <property type="match status" value="1"/>
</dbReference>
<comment type="subcellular location">
    <subcellularLocation>
        <location evidence="1 6">Nucleus</location>
    </subcellularLocation>
</comment>
<evidence type="ECO:0000256" key="1">
    <source>
        <dbReference type="ARBA" id="ARBA00004123"/>
    </source>
</evidence>
<dbReference type="Pfam" id="PF05916">
    <property type="entry name" value="Sld5"/>
    <property type="match status" value="1"/>
</dbReference>
<dbReference type="OrthoDB" id="10252587at2759"/>
<name>I2H778_HENB6</name>
<evidence type="ECO:0000259" key="8">
    <source>
        <dbReference type="Pfam" id="PF24997"/>
    </source>
</evidence>
<organism evidence="9 10">
    <name type="scientific">Henningerozyma blattae (strain ATCC 34711 / CBS 6284 / DSM 70876 / NBRC 10599 / NRRL Y-10934 / UCD 77-7)</name>
    <name type="common">Yeast</name>
    <name type="synonym">Tetrapisispora blattae</name>
    <dbReference type="NCBI Taxonomy" id="1071380"/>
    <lineage>
        <taxon>Eukaryota</taxon>
        <taxon>Fungi</taxon>
        <taxon>Dikarya</taxon>
        <taxon>Ascomycota</taxon>
        <taxon>Saccharomycotina</taxon>
        <taxon>Saccharomycetes</taxon>
        <taxon>Saccharomycetales</taxon>
        <taxon>Saccharomycetaceae</taxon>
        <taxon>Henningerozyma</taxon>
    </lineage>
</organism>
<dbReference type="GO" id="GO:1902975">
    <property type="term" value="P:mitotic DNA replication initiation"/>
    <property type="evidence" value="ECO:0007669"/>
    <property type="project" value="EnsemblFungi"/>
</dbReference>
<proteinExistence type="inferred from homology"/>